<keyword evidence="3" id="KW-1185">Reference proteome</keyword>
<dbReference type="Pfam" id="PF12456">
    <property type="entry name" value="hSac2"/>
    <property type="match status" value="1"/>
</dbReference>
<evidence type="ECO:0000259" key="1">
    <source>
        <dbReference type="Pfam" id="PF12456"/>
    </source>
</evidence>
<gene>
    <name evidence="2" type="ORF">NAEGRDRAFT_51868</name>
</gene>
<dbReference type="EMBL" id="GG738893">
    <property type="protein sequence ID" value="EFC40394.1"/>
    <property type="molecule type" value="Genomic_DNA"/>
</dbReference>
<reference evidence="2 3" key="1">
    <citation type="journal article" date="2010" name="Cell">
        <title>The genome of Naegleria gruberi illuminates early eukaryotic versatility.</title>
        <authorList>
            <person name="Fritz-Laylin L.K."/>
            <person name="Prochnik S.E."/>
            <person name="Ginger M.L."/>
            <person name="Dacks J.B."/>
            <person name="Carpenter M.L."/>
            <person name="Field M.C."/>
            <person name="Kuo A."/>
            <person name="Paredez A."/>
            <person name="Chapman J."/>
            <person name="Pham J."/>
            <person name="Shu S."/>
            <person name="Neupane R."/>
            <person name="Cipriano M."/>
            <person name="Mancuso J."/>
            <person name="Tu H."/>
            <person name="Salamov A."/>
            <person name="Lindquist E."/>
            <person name="Shapiro H."/>
            <person name="Lucas S."/>
            <person name="Grigoriev I.V."/>
            <person name="Cande W.Z."/>
            <person name="Fulton C."/>
            <person name="Rokhsar D.S."/>
            <person name="Dawson S.C."/>
        </authorList>
    </citation>
    <scope>NUCLEOTIDE SEQUENCE [LARGE SCALE GENOMIC DNA]</scope>
    <source>
        <strain evidence="2 3">NEG-M</strain>
    </source>
</reference>
<evidence type="ECO:0000313" key="2">
    <source>
        <dbReference type="EMBL" id="EFC40394.1"/>
    </source>
</evidence>
<dbReference type="AlphaFoldDB" id="D2VSB6"/>
<evidence type="ECO:0000313" key="3">
    <source>
        <dbReference type="Proteomes" id="UP000006671"/>
    </source>
</evidence>
<dbReference type="InParanoid" id="D2VSB6"/>
<feature type="domain" description="Inositol phosphatase" evidence="1">
    <location>
        <begin position="405"/>
        <end position="474"/>
    </location>
</feature>
<dbReference type="InterPro" id="IPR022158">
    <property type="entry name" value="Inositol_phosphatase"/>
</dbReference>
<dbReference type="OMA" id="DEPNIEC"/>
<dbReference type="Proteomes" id="UP000006671">
    <property type="component" value="Unassembled WGS sequence"/>
</dbReference>
<protein>
    <submittedName>
        <fullName evidence="2">Predicted protein</fullName>
    </submittedName>
</protein>
<proteinExistence type="predicted"/>
<dbReference type="OrthoDB" id="10252229at2759"/>
<name>D2VSB6_NAEGR</name>
<accession>D2VSB6</accession>
<dbReference type="RefSeq" id="XP_002673138.1">
    <property type="nucleotide sequence ID" value="XM_002673092.1"/>
</dbReference>
<dbReference type="GeneID" id="8854747"/>
<organism evidence="3">
    <name type="scientific">Naegleria gruberi</name>
    <name type="common">Amoeba</name>
    <dbReference type="NCBI Taxonomy" id="5762"/>
    <lineage>
        <taxon>Eukaryota</taxon>
        <taxon>Discoba</taxon>
        <taxon>Heterolobosea</taxon>
        <taxon>Tetramitia</taxon>
        <taxon>Eutetramitia</taxon>
        <taxon>Vahlkampfiidae</taxon>
        <taxon>Naegleria</taxon>
    </lineage>
</organism>
<dbReference type="VEuPathDB" id="AmoebaDB:NAEGRDRAFT_51868"/>
<dbReference type="KEGG" id="ngr:NAEGRDRAFT_51868"/>
<sequence length="847" mass="97439">MSVKVNLQAQIMEDKIKGEIIPAVKDKLMSLIGELIDVEVNFSSIKQFSNNFENSLEHLQVWDGFFILGHLLDVIEFLLQREDYENIRTSFAQKVKKITVAAKPFLKEELVNETLFVADGLDYQRCDEEYSVISDINSTTLTLIDGNLQIAVVFDEGPSLMGDVGSNSFMLKLGSLLGVNREYYQEFITRSISISQNSIKGEMLLPSYDLKIEVDWESFEKAGNVDLCLSNFCSLECSYSILSLISAFRLVTHEHGLEANEIADAVDTIVFRNSEDDRKPKPPDSGFCYICKKTLYIYGVYRYHIGHVSPKEISKAIGIACKFEMMRKKFVKLEQITNQEQDDLIELMKDLTNYAALNFKTVDPLLEIISNSESFYQLKEEEKQNCIESINQYWADYEKSEGIQAKKAEEFKYGWTVNKINHRGQFQERLLCLTDQAIYTFAYNSKKKESSYKRARRFPYTMFSTIYYGQFNTEEGRHGIFLKSNIKTQKKEKETEIAISKILKKNLFKLSKFMVFEHLIKKIDRVQDPKVWLPGVKAFEKPSSVCRIASRCFFMKNFTEKKIDLGFGETNFASAFEIIAEMFETLDEPNIECPNFSSMTLTNIILKIFEYISSHVDELDMVIPLDISIPSLLMLIEKTLIELPNRNERMSMDVGFIPPLTFKELIHSLKQCIISFKKKDVENVTISSQHNVVFNIPKILQELEKLEGIPDVEFPTYPRLGLLFIIRFAVTQINKHLPNLPEVNVYSLKIPGIDLPPSNLKSTNNNDSASLMKMFSSDRNRKELMAECVDSRGHARWLSVQVSYIIWACCSSFSRPHNKPQPVRLDKMEIPKSFLGSVYNKYAGNDD</sequence>